<accession>A0AAN8T1H9</accession>
<organism evidence="1 2">
    <name type="scientific">Solanum bulbocastanum</name>
    <name type="common">Wild potato</name>
    <dbReference type="NCBI Taxonomy" id="147425"/>
    <lineage>
        <taxon>Eukaryota</taxon>
        <taxon>Viridiplantae</taxon>
        <taxon>Streptophyta</taxon>
        <taxon>Embryophyta</taxon>
        <taxon>Tracheophyta</taxon>
        <taxon>Spermatophyta</taxon>
        <taxon>Magnoliopsida</taxon>
        <taxon>eudicotyledons</taxon>
        <taxon>Gunneridae</taxon>
        <taxon>Pentapetalae</taxon>
        <taxon>asterids</taxon>
        <taxon>lamiids</taxon>
        <taxon>Solanales</taxon>
        <taxon>Solanaceae</taxon>
        <taxon>Solanoideae</taxon>
        <taxon>Solaneae</taxon>
        <taxon>Solanum</taxon>
    </lineage>
</organism>
<reference evidence="1 2" key="1">
    <citation type="submission" date="2024-02" db="EMBL/GenBank/DDBJ databases">
        <title>de novo genome assembly of Solanum bulbocastanum strain 11H21.</title>
        <authorList>
            <person name="Hosaka A.J."/>
        </authorList>
    </citation>
    <scope>NUCLEOTIDE SEQUENCE [LARGE SCALE GENOMIC DNA]</scope>
    <source>
        <tissue evidence="1">Young leaves</tissue>
    </source>
</reference>
<dbReference type="AlphaFoldDB" id="A0AAN8T1H9"/>
<keyword evidence="2" id="KW-1185">Reference proteome</keyword>
<evidence type="ECO:0000313" key="1">
    <source>
        <dbReference type="EMBL" id="KAK6779579.1"/>
    </source>
</evidence>
<proteinExistence type="predicted"/>
<dbReference type="EMBL" id="JBANQN010000009">
    <property type="protein sequence ID" value="KAK6779579.1"/>
    <property type="molecule type" value="Genomic_DNA"/>
</dbReference>
<evidence type="ECO:0000313" key="2">
    <source>
        <dbReference type="Proteomes" id="UP001371456"/>
    </source>
</evidence>
<name>A0AAN8T1H9_SOLBU</name>
<protein>
    <submittedName>
        <fullName evidence="1">Uncharacterized protein</fullName>
    </submittedName>
</protein>
<gene>
    <name evidence="1" type="ORF">RDI58_021763</name>
</gene>
<comment type="caution">
    <text evidence="1">The sequence shown here is derived from an EMBL/GenBank/DDBJ whole genome shotgun (WGS) entry which is preliminary data.</text>
</comment>
<sequence length="64" mass="7299">MVQVVEDQQKLDWPSCCKPKNVTLHCSCDGLVLILVSSRGLYKSSMRNFCCGTRPQENQCYFPI</sequence>
<dbReference type="Proteomes" id="UP001371456">
    <property type="component" value="Unassembled WGS sequence"/>
</dbReference>